<protein>
    <recommendedName>
        <fullName evidence="1">Lantibiotic dehydratase N-terminal domain-containing protein</fullName>
    </recommendedName>
</protein>
<dbReference type="EMBL" id="MGHF01000002">
    <property type="protein sequence ID" value="OGM65234.1"/>
    <property type="molecule type" value="Genomic_DNA"/>
</dbReference>
<evidence type="ECO:0000313" key="3">
    <source>
        <dbReference type="Proteomes" id="UP000177082"/>
    </source>
</evidence>
<proteinExistence type="predicted"/>
<dbReference type="STRING" id="1802519.A2961_00880"/>
<reference evidence="2 3" key="1">
    <citation type="journal article" date="2016" name="Nat. Commun.">
        <title>Thousands of microbial genomes shed light on interconnected biogeochemical processes in an aquifer system.</title>
        <authorList>
            <person name="Anantharaman K."/>
            <person name="Brown C.T."/>
            <person name="Hug L.A."/>
            <person name="Sharon I."/>
            <person name="Castelle C.J."/>
            <person name="Probst A.J."/>
            <person name="Thomas B.C."/>
            <person name="Singh A."/>
            <person name="Wilkins M.J."/>
            <person name="Karaoz U."/>
            <person name="Brodie E.L."/>
            <person name="Williams K.H."/>
            <person name="Hubbard S.S."/>
            <person name="Banfield J.F."/>
        </authorList>
    </citation>
    <scope>NUCLEOTIDE SEQUENCE [LARGE SCALE GENOMIC DNA]</scope>
</reference>
<dbReference type="Pfam" id="PF04738">
    <property type="entry name" value="Lant_dehydr_N"/>
    <property type="match status" value="1"/>
</dbReference>
<dbReference type="InterPro" id="IPR006827">
    <property type="entry name" value="Lant_deHydtase_N"/>
</dbReference>
<gene>
    <name evidence="2" type="ORF">A2961_00880</name>
</gene>
<evidence type="ECO:0000313" key="2">
    <source>
        <dbReference type="EMBL" id="OGM65234.1"/>
    </source>
</evidence>
<feature type="domain" description="Lantibiotic dehydratase N-terminal" evidence="1">
    <location>
        <begin position="137"/>
        <end position="796"/>
    </location>
</feature>
<accession>A0A1F8BMD5</accession>
<organism evidence="2 3">
    <name type="scientific">Candidatus Woesebacteria bacterium RIFCSPLOWO2_01_FULL_39_21</name>
    <dbReference type="NCBI Taxonomy" id="1802519"/>
    <lineage>
        <taxon>Bacteria</taxon>
        <taxon>Candidatus Woeseibacteriota</taxon>
    </lineage>
</organism>
<name>A0A1F8BMD5_9BACT</name>
<sequence length="875" mass="103172">MSKAKIELFPYFIIRVCGGSLKEFEKLRLPETSELIEKLTLKEKQIKKIKDEVCDKLYAGIKICKDRDKRLGLIHLKRDVFNLRSISAKTTRLVKIKNLQEYYNLVSERDRLRKEIVNIYKQFKTEAKSKVLQLANNETFQKGLVLSSRSLYKQISNKNEVNSKTELGLIKYLSRFYLKSSPFSTFTSVGMGSFKKSIGNSLDLVQQRKKSFVRVNNIVQHYLERLLIENHDIAVQIPVSLNETISQDKDEYVFFANDENYESIQRLKITPALKILSKLISEILNVTISKLVQICRERKLFSESSGVIEEYLLELYRLGFLYFPPSFLGKINIQNIGKEAKMLVESAKKQMSLTSKATDQFGKMSASNRALLLYSLFSRYREICKQLYIRANLPKKGLLTFADNYTKAKDLDKRIRRPKIFRRQKASGFEFDPKQIFYEDMGLKDVNKISFEEVEPLIKSIQEFLRYFTNNVFIYQERKEMHDLFLKYYSNRTTVPLLVFYEKYSSDRLSRKRKDKDKYRRSQYNNYFRMLAGEIIKTANKNASFLDINVNNFVPPGLTNFRPKTENDISISTYIQFYVQNGKLTIVLNDLNGGYGRSFSRFLTLFDIQFTRELQRINKQCFIGQILAEDNDASVFNANVHPPLLDFEIKMPGSRPHYPKSRQLSINRLMVADNPETQSLELRDSKTSKPVLIFDLGFQGHASRSGLFKFLYRLGPMYNLEYPDTPRSYLRWPKKSGVTCFPRVYYGSNLVVWRQAWYIDRECLPYLNPSERDYDYFLRLNHWRIVNEIPEKVFIRVVKEEDKEKLTKKAKKKLLPDDYKPQYIDFINPFLVRLFAKSIVRVVKRLWIEEMLPTNDQVLKFDNKPFVSEFIFQWQ</sequence>
<dbReference type="Proteomes" id="UP000177082">
    <property type="component" value="Unassembled WGS sequence"/>
</dbReference>
<evidence type="ECO:0000259" key="1">
    <source>
        <dbReference type="Pfam" id="PF04738"/>
    </source>
</evidence>
<comment type="caution">
    <text evidence="2">The sequence shown here is derived from an EMBL/GenBank/DDBJ whole genome shotgun (WGS) entry which is preliminary data.</text>
</comment>
<dbReference type="AlphaFoldDB" id="A0A1F8BMD5"/>